<dbReference type="InterPro" id="IPR016161">
    <property type="entry name" value="Ald_DH/histidinol_DH"/>
</dbReference>
<dbReference type="OrthoDB" id="9805269at2"/>
<dbReference type="SUPFAM" id="SSF53720">
    <property type="entry name" value="ALDH-like"/>
    <property type="match status" value="1"/>
</dbReference>
<feature type="binding site" evidence="13 17">
    <location>
        <position position="360"/>
    </location>
    <ligand>
        <name>substrate</name>
    </ligand>
</feature>
<dbReference type="UniPathway" id="UPA00031">
    <property type="reaction ID" value="UER00014"/>
</dbReference>
<evidence type="ECO:0000256" key="2">
    <source>
        <dbReference type="ARBA" id="ARBA00004940"/>
    </source>
</evidence>
<dbReference type="InterPro" id="IPR001692">
    <property type="entry name" value="Histidinol_DH_CS"/>
</dbReference>
<feature type="binding site" evidence="13 17">
    <location>
        <position position="327"/>
    </location>
    <ligand>
        <name>substrate</name>
    </ligand>
</feature>
<keyword evidence="21" id="KW-1185">Reference proteome</keyword>
<accession>A0A2P5SWP7</accession>
<dbReference type="CDD" id="cd06572">
    <property type="entry name" value="Histidinol_dh"/>
    <property type="match status" value="1"/>
</dbReference>
<dbReference type="PROSITE" id="PS00611">
    <property type="entry name" value="HISOL_DEHYDROGENASE"/>
    <property type="match status" value="1"/>
</dbReference>
<keyword evidence="6 13" id="KW-0028">Amino-acid biosynthesis</keyword>
<dbReference type="InterPro" id="IPR022695">
    <property type="entry name" value="Histidinol_DH_monofunct"/>
</dbReference>
<dbReference type="GO" id="GO:0008270">
    <property type="term" value="F:zinc ion binding"/>
    <property type="evidence" value="ECO:0007669"/>
    <property type="project" value="UniProtKB-UniRule"/>
</dbReference>
<gene>
    <name evidence="13 20" type="primary">hisD</name>
    <name evidence="20" type="ORF">CRV10_00595</name>
</gene>
<dbReference type="GO" id="GO:0005829">
    <property type="term" value="C:cytosol"/>
    <property type="evidence" value="ECO:0007669"/>
    <property type="project" value="TreeGrafter"/>
</dbReference>
<feature type="binding site" evidence="13 17">
    <location>
        <position position="237"/>
    </location>
    <ligand>
        <name>substrate</name>
    </ligand>
</feature>
<keyword evidence="9 13" id="KW-0560">Oxidoreductase</keyword>
<dbReference type="Gene3D" id="3.40.50.1980">
    <property type="entry name" value="Nitrogenase molybdenum iron protein domain"/>
    <property type="match status" value="2"/>
</dbReference>
<comment type="similarity">
    <text evidence="3 13 14 19">Belongs to the histidinol dehydrogenase family.</text>
</comment>
<feature type="binding site" evidence="13 17">
    <location>
        <position position="259"/>
    </location>
    <ligand>
        <name>substrate</name>
    </ligand>
</feature>
<evidence type="ECO:0000256" key="17">
    <source>
        <dbReference type="PIRSR" id="PIRSR000099-3"/>
    </source>
</evidence>
<feature type="binding site" evidence="13 17">
    <location>
        <position position="262"/>
    </location>
    <ligand>
        <name>substrate</name>
    </ligand>
</feature>
<dbReference type="InterPro" id="IPR012131">
    <property type="entry name" value="Hstdl_DH"/>
</dbReference>
<dbReference type="PRINTS" id="PR00083">
    <property type="entry name" value="HOLDHDRGNASE"/>
</dbReference>
<dbReference type="Gene3D" id="1.20.5.1300">
    <property type="match status" value="1"/>
</dbReference>
<evidence type="ECO:0000256" key="18">
    <source>
        <dbReference type="PIRSR" id="PIRSR000099-4"/>
    </source>
</evidence>
<dbReference type="AlphaFoldDB" id="A0A2P5SWP7"/>
<evidence type="ECO:0000256" key="14">
    <source>
        <dbReference type="PIRNR" id="PIRNR000099"/>
    </source>
</evidence>
<feature type="binding site" evidence="13 17">
    <location>
        <position position="419"/>
    </location>
    <ligand>
        <name>substrate</name>
    </ligand>
</feature>
<dbReference type="HAMAP" id="MF_01024">
    <property type="entry name" value="HisD"/>
    <property type="match status" value="1"/>
</dbReference>
<feature type="active site" description="Proton acceptor" evidence="13 15">
    <location>
        <position position="327"/>
    </location>
</feature>
<dbReference type="GO" id="GO:0004399">
    <property type="term" value="F:histidinol dehydrogenase activity"/>
    <property type="evidence" value="ECO:0007669"/>
    <property type="project" value="UniProtKB-UniRule"/>
</dbReference>
<dbReference type="GO" id="GO:0051287">
    <property type="term" value="F:NAD binding"/>
    <property type="evidence" value="ECO:0007669"/>
    <property type="project" value="InterPro"/>
</dbReference>
<comment type="function">
    <text evidence="1 13 14">Catalyzes the sequential NAD-dependent oxidations of L-histidinol to L-histidinaldehyde and then to L-histidine.</text>
</comment>
<feature type="binding site" evidence="13 16">
    <location>
        <position position="130"/>
    </location>
    <ligand>
        <name>NAD(+)</name>
        <dbReference type="ChEBI" id="CHEBI:57540"/>
    </ligand>
</feature>
<evidence type="ECO:0000256" key="7">
    <source>
        <dbReference type="ARBA" id="ARBA00022723"/>
    </source>
</evidence>
<dbReference type="FunFam" id="3.40.50.1980:FF:000001">
    <property type="entry name" value="Histidinol dehydrogenase"/>
    <property type="match status" value="1"/>
</dbReference>
<evidence type="ECO:0000256" key="3">
    <source>
        <dbReference type="ARBA" id="ARBA00010178"/>
    </source>
</evidence>
<dbReference type="EMBL" id="PDKU01000001">
    <property type="protein sequence ID" value="PPI86744.1"/>
    <property type="molecule type" value="Genomic_DNA"/>
</dbReference>
<reference evidence="20 21" key="1">
    <citation type="journal article" date="2018" name="Genome Biol. Evol.">
        <title>Cladogenesis and Genomic Streamlining in Extracellular Endosymbionts of Tropical Stink Bugs.</title>
        <authorList>
            <person name="Otero-Bravo A."/>
            <person name="Goffredi S."/>
            <person name="Sabree Z.L."/>
        </authorList>
    </citation>
    <scope>NUCLEOTIDE SEQUENCE [LARGE SCALE GENOMIC DNA]</scope>
    <source>
        <strain evidence="20 21">SoEL</strain>
    </source>
</reference>
<keyword evidence="8 13" id="KW-0862">Zinc</keyword>
<proteinExistence type="inferred from homology"/>
<evidence type="ECO:0000256" key="13">
    <source>
        <dbReference type="HAMAP-Rule" id="MF_01024"/>
    </source>
</evidence>
<comment type="pathway">
    <text evidence="2 13 14">Amino-acid biosynthesis; L-histidine biosynthesis; L-histidine from 5-phospho-alpha-D-ribose 1-diphosphate: step 9/9.</text>
</comment>
<feature type="binding site" evidence="13 17">
    <location>
        <position position="414"/>
    </location>
    <ligand>
        <name>substrate</name>
    </ligand>
</feature>
<comment type="caution">
    <text evidence="20">The sequence shown here is derived from an EMBL/GenBank/DDBJ whole genome shotgun (WGS) entry which is preliminary data.</text>
</comment>
<dbReference type="PANTHER" id="PTHR21256">
    <property type="entry name" value="HISTIDINOL DEHYDROGENASE HDH"/>
    <property type="match status" value="1"/>
</dbReference>
<evidence type="ECO:0000256" key="15">
    <source>
        <dbReference type="PIRSR" id="PIRSR000099-1"/>
    </source>
</evidence>
<evidence type="ECO:0000313" key="21">
    <source>
        <dbReference type="Proteomes" id="UP000296144"/>
    </source>
</evidence>
<evidence type="ECO:0000256" key="12">
    <source>
        <dbReference type="ARBA" id="ARBA00049489"/>
    </source>
</evidence>
<keyword evidence="7 13" id="KW-0479">Metal-binding</keyword>
<protein>
    <recommendedName>
        <fullName evidence="5 13">Histidinol dehydrogenase</fullName>
        <shortName evidence="13 14">HDH</shortName>
        <ecNumber evidence="5 13">1.1.1.23</ecNumber>
    </recommendedName>
</protein>
<evidence type="ECO:0000313" key="20">
    <source>
        <dbReference type="EMBL" id="PPI86744.1"/>
    </source>
</evidence>
<evidence type="ECO:0000256" key="11">
    <source>
        <dbReference type="ARBA" id="ARBA00023102"/>
    </source>
</evidence>
<name>A0A2P5SWP7_9GAMM</name>
<comment type="subunit">
    <text evidence="4 13">Homodimer.</text>
</comment>
<feature type="binding site" evidence="13 16">
    <location>
        <position position="211"/>
    </location>
    <ligand>
        <name>NAD(+)</name>
        <dbReference type="ChEBI" id="CHEBI:57540"/>
    </ligand>
</feature>
<evidence type="ECO:0000256" key="1">
    <source>
        <dbReference type="ARBA" id="ARBA00003850"/>
    </source>
</evidence>
<evidence type="ECO:0000256" key="8">
    <source>
        <dbReference type="ARBA" id="ARBA00022833"/>
    </source>
</evidence>
<keyword evidence="10 13" id="KW-0520">NAD</keyword>
<evidence type="ECO:0000256" key="4">
    <source>
        <dbReference type="ARBA" id="ARBA00011738"/>
    </source>
</evidence>
<dbReference type="PANTHER" id="PTHR21256:SF2">
    <property type="entry name" value="HISTIDINE BIOSYNTHESIS TRIFUNCTIONAL PROTEIN"/>
    <property type="match status" value="1"/>
</dbReference>
<dbReference type="Pfam" id="PF00815">
    <property type="entry name" value="Histidinol_dh"/>
    <property type="match status" value="1"/>
</dbReference>
<evidence type="ECO:0000256" key="6">
    <source>
        <dbReference type="ARBA" id="ARBA00022605"/>
    </source>
</evidence>
<feature type="active site" description="Proton acceptor" evidence="13 15">
    <location>
        <position position="326"/>
    </location>
</feature>
<feature type="binding site" evidence="13 18">
    <location>
        <position position="419"/>
    </location>
    <ligand>
        <name>Zn(2+)</name>
        <dbReference type="ChEBI" id="CHEBI:29105"/>
    </ligand>
</feature>
<feature type="binding site" evidence="13 18">
    <location>
        <position position="259"/>
    </location>
    <ligand>
        <name>Zn(2+)</name>
        <dbReference type="ChEBI" id="CHEBI:29105"/>
    </ligand>
</feature>
<dbReference type="GO" id="GO:0000105">
    <property type="term" value="P:L-histidine biosynthetic process"/>
    <property type="evidence" value="ECO:0007669"/>
    <property type="project" value="UniProtKB-UniRule"/>
</dbReference>
<dbReference type="PIRSF" id="PIRSF000099">
    <property type="entry name" value="Histidinol_dh"/>
    <property type="match status" value="1"/>
</dbReference>
<dbReference type="FunFam" id="1.20.5.1300:FF:000001">
    <property type="entry name" value="Histidine biosynthesis trifunctional protein"/>
    <property type="match status" value="1"/>
</dbReference>
<feature type="binding site" evidence="13 16">
    <location>
        <position position="188"/>
    </location>
    <ligand>
        <name>NAD(+)</name>
        <dbReference type="ChEBI" id="CHEBI:57540"/>
    </ligand>
</feature>
<evidence type="ECO:0000256" key="19">
    <source>
        <dbReference type="RuleBase" id="RU004175"/>
    </source>
</evidence>
<evidence type="ECO:0000256" key="5">
    <source>
        <dbReference type="ARBA" id="ARBA00012965"/>
    </source>
</evidence>
<sequence length="434" mass="47378">MEYLVPIEWGKCTKLQRQTLLTRPKTTSSMNVEQTVFNILNEVKIHGDKALYDLNIKLDKISLTDLHVTSQQISASSMMIGNKLKKAMKNAFDNITTFHQAQILNLVDLETQTGVRCQQITRPIKSVGLYIPSGSAALFSTVFMLAIPARIAGCKNIVICSPPPISNEILYAANLCKITEIYQVGGSQAIAALGFGTKTIPRVDKIFGPGNVYVTEAKKQISQRLEGIEIDMPAGPSELLIIADNNANPEFIAADLLSQSEHGPDSQVILLTTSLKLATKVATTIKKQLINLKRKNIIIQSLNNSLIIVLKDLQECIELSNMYGPEHLMIQTSTPRNILKLVNNAGSIFLGPWSPESAGDYASGTNHVLPTSGYTKTLSGLSIIDFQKIITVQEITAQGLMNLSSTIETLAAAEKLDAHRKAVSLRVAVLKEKV</sequence>
<feature type="binding site" evidence="13 18">
    <location>
        <position position="360"/>
    </location>
    <ligand>
        <name>Zn(2+)</name>
        <dbReference type="ChEBI" id="CHEBI:29105"/>
    </ligand>
</feature>
<feature type="binding site" evidence="13 18">
    <location>
        <position position="262"/>
    </location>
    <ligand>
        <name>Zn(2+)</name>
        <dbReference type="ChEBI" id="CHEBI:29105"/>
    </ligand>
</feature>
<comment type="catalytic activity">
    <reaction evidence="12 13 14">
        <text>L-histidinol + 2 NAD(+) + H2O = L-histidine + 2 NADH + 3 H(+)</text>
        <dbReference type="Rhea" id="RHEA:20641"/>
        <dbReference type="ChEBI" id="CHEBI:15377"/>
        <dbReference type="ChEBI" id="CHEBI:15378"/>
        <dbReference type="ChEBI" id="CHEBI:57540"/>
        <dbReference type="ChEBI" id="CHEBI:57595"/>
        <dbReference type="ChEBI" id="CHEBI:57699"/>
        <dbReference type="ChEBI" id="CHEBI:57945"/>
        <dbReference type="EC" id="1.1.1.23"/>
    </reaction>
</comment>
<dbReference type="EC" id="1.1.1.23" evidence="5 13"/>
<dbReference type="NCBIfam" id="TIGR00069">
    <property type="entry name" value="hisD"/>
    <property type="match status" value="1"/>
</dbReference>
<dbReference type="RefSeq" id="WP_136129907.1">
    <property type="nucleotide sequence ID" value="NZ_PDKU01000001.1"/>
</dbReference>
<organism evidence="20 21">
    <name type="scientific">Candidatus Pantoea edessiphila</name>
    <dbReference type="NCBI Taxonomy" id="2044610"/>
    <lineage>
        <taxon>Bacteria</taxon>
        <taxon>Pseudomonadati</taxon>
        <taxon>Pseudomonadota</taxon>
        <taxon>Gammaproteobacteria</taxon>
        <taxon>Enterobacterales</taxon>
        <taxon>Erwiniaceae</taxon>
        <taxon>Pantoea</taxon>
    </lineage>
</organism>
<keyword evidence="11 13" id="KW-0368">Histidine biosynthesis</keyword>
<evidence type="ECO:0000256" key="16">
    <source>
        <dbReference type="PIRSR" id="PIRSR000099-2"/>
    </source>
</evidence>
<evidence type="ECO:0000256" key="10">
    <source>
        <dbReference type="ARBA" id="ARBA00023027"/>
    </source>
</evidence>
<dbReference type="Proteomes" id="UP000296144">
    <property type="component" value="Unassembled WGS sequence"/>
</dbReference>
<comment type="cofactor">
    <cofactor evidence="13 18">
        <name>Zn(2+)</name>
        <dbReference type="ChEBI" id="CHEBI:29105"/>
    </cofactor>
    <text evidence="13 18">Binds 1 zinc ion per subunit.</text>
</comment>
<evidence type="ECO:0000256" key="9">
    <source>
        <dbReference type="ARBA" id="ARBA00023002"/>
    </source>
</evidence>